<comment type="caution">
    <text evidence="5">The sequence shown here is derived from an EMBL/GenBank/DDBJ whole genome shotgun (WGS) entry which is preliminary data.</text>
</comment>
<dbReference type="InterPro" id="IPR002818">
    <property type="entry name" value="DJ-1/PfpI"/>
</dbReference>
<dbReference type="PANTHER" id="PTHR48094">
    <property type="entry name" value="PROTEIN/NUCLEIC ACID DEGLYCASE DJ-1-RELATED"/>
    <property type="match status" value="1"/>
</dbReference>
<dbReference type="Proteomes" id="UP001158087">
    <property type="component" value="Unassembled WGS sequence"/>
</dbReference>
<dbReference type="PANTHER" id="PTHR48094:SF11">
    <property type="entry name" value="GLUTATHIONE-INDEPENDENT GLYOXALASE HSP31-RELATED"/>
    <property type="match status" value="1"/>
</dbReference>
<reference evidence="5" key="1">
    <citation type="submission" date="2022-09" db="EMBL/GenBank/DDBJ databases">
        <title>Intensive care unit water sources are persistently colonized with multi-drug resistant bacteria and are the site of extensive horizontal gene transfer of antibiotic resistance genes.</title>
        <authorList>
            <person name="Diorio-Toth L."/>
        </authorList>
    </citation>
    <scope>NUCLEOTIDE SEQUENCE</scope>
    <source>
        <strain evidence="5">GD04153</strain>
    </source>
</reference>
<evidence type="ECO:0000313" key="6">
    <source>
        <dbReference type="Proteomes" id="UP001158087"/>
    </source>
</evidence>
<evidence type="ECO:0000256" key="2">
    <source>
        <dbReference type="ARBA" id="ARBA00023239"/>
    </source>
</evidence>
<protein>
    <submittedName>
        <fullName evidence="5">Type 1 glutamine amidotransferase domain-containing protein</fullName>
    </submittedName>
</protein>
<evidence type="ECO:0000256" key="3">
    <source>
        <dbReference type="ARBA" id="ARBA00038493"/>
    </source>
</evidence>
<dbReference type="SUPFAM" id="SSF52317">
    <property type="entry name" value="Class I glutamine amidotransferase-like"/>
    <property type="match status" value="1"/>
</dbReference>
<sequence length="235" mass="24637">MNTHLKILMILTSSTTMGETDNSTGLWFEELATPYYAFVDAGASVTLASIRGGPAPIDPRSVKARGENEASVDRFLLDETASKALDATLPLSAIDISEYDAVFLPGGHGTMWDLPESAELAGLLGKAWADGKVVAAVCHGPAGLVNVKDETGAPLVSGRRVTGFSDSEERAAGLVEAVPFLLETRLRELGGRYESIAEFQPFAIADGRLVTGQNPASSSLTAKLTLEALALASAD</sequence>
<accession>A0AA42H5T8</accession>
<evidence type="ECO:0000256" key="1">
    <source>
        <dbReference type="ARBA" id="ARBA00023016"/>
    </source>
</evidence>
<proteinExistence type="inferred from homology"/>
<dbReference type="GO" id="GO:0019243">
    <property type="term" value="P:methylglyoxal catabolic process to D-lactate via S-lactoyl-glutathione"/>
    <property type="evidence" value="ECO:0007669"/>
    <property type="project" value="TreeGrafter"/>
</dbReference>
<dbReference type="Gene3D" id="3.40.50.880">
    <property type="match status" value="1"/>
</dbReference>
<dbReference type="Pfam" id="PF01965">
    <property type="entry name" value="DJ-1_PfpI"/>
    <property type="match status" value="1"/>
</dbReference>
<dbReference type="GO" id="GO:0005737">
    <property type="term" value="C:cytoplasm"/>
    <property type="evidence" value="ECO:0007669"/>
    <property type="project" value="TreeGrafter"/>
</dbReference>
<dbReference type="EMBL" id="JAODYY010000035">
    <property type="protein sequence ID" value="MDH0127167.1"/>
    <property type="molecule type" value="Genomic_DNA"/>
</dbReference>
<keyword evidence="5" id="KW-0315">Glutamine amidotransferase</keyword>
<dbReference type="AlphaFoldDB" id="A0AA42H5T8"/>
<name>A0AA42H5T8_9HYPH</name>
<keyword evidence="2" id="KW-0456">Lyase</keyword>
<gene>
    <name evidence="5" type="ORF">N7376_24725</name>
</gene>
<dbReference type="CDD" id="cd03141">
    <property type="entry name" value="GATase1_Hsp31_like"/>
    <property type="match status" value="1"/>
</dbReference>
<keyword evidence="1" id="KW-0346">Stress response</keyword>
<dbReference type="InterPro" id="IPR029062">
    <property type="entry name" value="Class_I_gatase-like"/>
</dbReference>
<evidence type="ECO:0000313" key="5">
    <source>
        <dbReference type="EMBL" id="MDH0127167.1"/>
    </source>
</evidence>
<organism evidence="5 6">
    <name type="scientific">Brucella intermedia GD04153</name>
    <dbReference type="NCBI Taxonomy" id="2975438"/>
    <lineage>
        <taxon>Bacteria</taxon>
        <taxon>Pseudomonadati</taxon>
        <taxon>Pseudomonadota</taxon>
        <taxon>Alphaproteobacteria</taxon>
        <taxon>Hyphomicrobiales</taxon>
        <taxon>Brucellaceae</taxon>
        <taxon>Brucella/Ochrobactrum group</taxon>
        <taxon>Brucella</taxon>
    </lineage>
</organism>
<dbReference type="GO" id="GO:0019172">
    <property type="term" value="F:glyoxalase III activity"/>
    <property type="evidence" value="ECO:0007669"/>
    <property type="project" value="TreeGrafter"/>
</dbReference>
<comment type="similarity">
    <text evidence="3">Belongs to the peptidase C56 family. HSP31-like subfamily.</text>
</comment>
<feature type="domain" description="DJ-1/PfpI" evidence="4">
    <location>
        <begin position="30"/>
        <end position="218"/>
    </location>
</feature>
<evidence type="ECO:0000259" key="4">
    <source>
        <dbReference type="Pfam" id="PF01965"/>
    </source>
</evidence>
<dbReference type="InterPro" id="IPR050325">
    <property type="entry name" value="Prot/Nucl_acid_deglycase"/>
</dbReference>